<dbReference type="GO" id="GO:0004386">
    <property type="term" value="F:helicase activity"/>
    <property type="evidence" value="ECO:0007669"/>
    <property type="project" value="InterPro"/>
</dbReference>
<dbReference type="SUPFAM" id="SSF52540">
    <property type="entry name" value="P-loop containing nucleoside triphosphate hydrolases"/>
    <property type="match status" value="1"/>
</dbReference>
<dbReference type="OrthoDB" id="3197455at2"/>
<organism evidence="3 4">
    <name type="scientific">Actinomadura macrotermitis</name>
    <dbReference type="NCBI Taxonomy" id="2585200"/>
    <lineage>
        <taxon>Bacteria</taxon>
        <taxon>Bacillati</taxon>
        <taxon>Actinomycetota</taxon>
        <taxon>Actinomycetes</taxon>
        <taxon>Streptosporangiales</taxon>
        <taxon>Thermomonosporaceae</taxon>
        <taxon>Actinomadura</taxon>
    </lineage>
</organism>
<dbReference type="InterPro" id="IPR047187">
    <property type="entry name" value="SF1_C_Upf1"/>
</dbReference>
<name>A0A7K0BZ69_9ACTN</name>
<feature type="domain" description="DNA2/NAM7 helicase helicase" evidence="1">
    <location>
        <begin position="312"/>
        <end position="505"/>
    </location>
</feature>
<dbReference type="InterPro" id="IPR027417">
    <property type="entry name" value="P-loop_NTPase"/>
</dbReference>
<dbReference type="Gene3D" id="3.40.50.300">
    <property type="entry name" value="P-loop containing nucleotide triphosphate hydrolases"/>
    <property type="match status" value="2"/>
</dbReference>
<dbReference type="EMBL" id="WEGH01000003">
    <property type="protein sequence ID" value="MQY06470.1"/>
    <property type="molecule type" value="Genomic_DNA"/>
</dbReference>
<evidence type="ECO:0000313" key="3">
    <source>
        <dbReference type="EMBL" id="MQY06470.1"/>
    </source>
</evidence>
<dbReference type="PANTHER" id="PTHR10887:SF495">
    <property type="entry name" value="HELICASE SENATAXIN ISOFORM X1-RELATED"/>
    <property type="match status" value="1"/>
</dbReference>
<accession>A0A7K0BZ69</accession>
<protein>
    <recommendedName>
        <fullName evidence="5">AAA domain-containing protein</fullName>
    </recommendedName>
</protein>
<dbReference type="AlphaFoldDB" id="A0A7K0BZ69"/>
<evidence type="ECO:0000259" key="2">
    <source>
        <dbReference type="Pfam" id="PF13087"/>
    </source>
</evidence>
<comment type="caution">
    <text evidence="3">The sequence shown here is derived from an EMBL/GenBank/DDBJ whole genome shotgun (WGS) entry which is preliminary data.</text>
</comment>
<dbReference type="Proteomes" id="UP000487268">
    <property type="component" value="Unassembled WGS sequence"/>
</dbReference>
<proteinExistence type="predicted"/>
<feature type="domain" description="DNA2/NAM7 helicase-like C-terminal" evidence="2">
    <location>
        <begin position="739"/>
        <end position="932"/>
    </location>
</feature>
<evidence type="ECO:0000313" key="4">
    <source>
        <dbReference type="Proteomes" id="UP000487268"/>
    </source>
</evidence>
<dbReference type="Pfam" id="PF13086">
    <property type="entry name" value="AAA_11"/>
    <property type="match status" value="2"/>
</dbReference>
<dbReference type="RefSeq" id="WP_153535740.1">
    <property type="nucleotide sequence ID" value="NZ_WEGH01000003.1"/>
</dbReference>
<dbReference type="CDD" id="cd18808">
    <property type="entry name" value="SF1_C_Upf1"/>
    <property type="match status" value="1"/>
</dbReference>
<gene>
    <name evidence="3" type="ORF">ACRB68_45580</name>
</gene>
<dbReference type="PANTHER" id="PTHR10887">
    <property type="entry name" value="DNA2/NAM7 HELICASE FAMILY"/>
    <property type="match status" value="1"/>
</dbReference>
<keyword evidence="4" id="KW-1185">Reference proteome</keyword>
<feature type="domain" description="DNA2/NAM7 helicase helicase" evidence="1">
    <location>
        <begin position="631"/>
        <end position="713"/>
    </location>
</feature>
<dbReference type="Pfam" id="PF13087">
    <property type="entry name" value="AAA_12"/>
    <property type="match status" value="1"/>
</dbReference>
<dbReference type="InterPro" id="IPR041677">
    <property type="entry name" value="DNA2/NAM7_AAA_11"/>
</dbReference>
<sequence>MTEKIVDLGPEAGLVWSKKFPGTLVEQRERHPLLPGLEGIGRDLWSLGPQDLVPARLERGRQGRGDFLKIYLAGRYALLLFPTRDQRGYWVGGVHPMRFDDHDQIVRGGLSLRAGRWRVFDHPRELRHLSGWPQVQAAWSAAGAGPPGGGPPLPDSHTAYLDRLATLVDEGRRIEASAGDARRLVRYRRVTPVAATRRSARSVHSFQLIDAARPATGTRVHIDGAPDLRGRIERIDEGVATIRFERPVDFGRIPEIGAFAESPNLVAYDKKSEAIDILRRQRSPNPLLLTALADRAFQPFAPATGVRPREPLDDSQLSAFRKALAVPDLALIQGPPGTGKTHTIRQVVLACAEQGRKVLISSYTNRAVDNVLKDLPTNMLVLRVGREDGITPGCEHLTLEARAAELQRLIADRTEPVLDRYRAAARDGAADALFRQLAEDLRRLDEAVATARRSAAAAADREAAVTAPLVQRMRSLDEARRHHEELLAERTWSLQRLERALDRARRTAGFPLIGALFRRRATRLEAERSAVGAEAGGVRHTLDAIAGDQAQAAAELGRVRTAHPALIAARRAHERDVAEQRSRAERAALVAAPLRELIEGELPEITADPAGLAAFQAAAGAALALMRRRLELLTSWRGNLERRTEQLYGELLRYADVVGATCIGSATSGHLDDLGFDLAIVDEAGQISTADVLVPLVRARRAVLVGDHVQLPPLPDDRLVAWTRTEHPGDPGMTRLVTDSAFELLFPSVPQENKEVLRYQRRMPEPLARFISGHFYGGFLESDVKRVHRDDLFAAPIAFVDTAELPQRQRRDRKPRQDEPWPKDSRLNECEAELLALLAAHYHARSDDWAVILPYAAQIGLVTSLLARRIGDEEAVARRVATVDSFQGGQHDTILFGFTLSNPDGRVGFLREVRRSNVAFSRARQRLVLVGDLSTLLNAADPGFRHLAQALHDHVRASGDLRGYREVMRHLKEGA</sequence>
<evidence type="ECO:0008006" key="5">
    <source>
        <dbReference type="Google" id="ProtNLM"/>
    </source>
</evidence>
<evidence type="ECO:0000259" key="1">
    <source>
        <dbReference type="Pfam" id="PF13086"/>
    </source>
</evidence>
<dbReference type="InterPro" id="IPR045055">
    <property type="entry name" value="DNA2/NAM7-like"/>
</dbReference>
<reference evidence="3 4" key="1">
    <citation type="submission" date="2019-10" db="EMBL/GenBank/DDBJ databases">
        <title>Actinomadura rubteroloni sp. nov. and Actinomadura macrotermitis sp. nov., isolated from the gut of fungus growing-termite Macrotermes natalensis.</title>
        <authorList>
            <person name="Benndorf R."/>
            <person name="Martin K."/>
            <person name="Kuefner M."/>
            <person name="De Beer W."/>
            <person name="Kaster A.-K."/>
            <person name="Vollmers J."/>
            <person name="Poulsen M."/>
            <person name="Beemelmanns C."/>
        </authorList>
    </citation>
    <scope>NUCLEOTIDE SEQUENCE [LARGE SCALE GENOMIC DNA]</scope>
    <source>
        <strain evidence="3 4">RB68</strain>
    </source>
</reference>
<dbReference type="InterPro" id="IPR041679">
    <property type="entry name" value="DNA2/NAM7-like_C"/>
</dbReference>